<dbReference type="InterPro" id="IPR006121">
    <property type="entry name" value="HMA_dom"/>
</dbReference>
<sequence length="73" mass="7310">MSSDSTVTTFAVPGMTCGHCKQAVTTELSKLTGVSAVDVDLDTKAVTVTSSGALDWSAIAEAVDEAGFEAVAG</sequence>
<dbReference type="EMBL" id="CAEZTS010000114">
    <property type="protein sequence ID" value="CAB4584606.1"/>
    <property type="molecule type" value="Genomic_DNA"/>
</dbReference>
<dbReference type="GO" id="GO:0046872">
    <property type="term" value="F:metal ion binding"/>
    <property type="evidence" value="ECO:0007669"/>
    <property type="project" value="UniProtKB-KW"/>
</dbReference>
<dbReference type="FunFam" id="3.30.70.100:FF:000001">
    <property type="entry name" value="ATPase copper transporting beta"/>
    <property type="match status" value="1"/>
</dbReference>
<dbReference type="Gene3D" id="3.30.70.100">
    <property type="match status" value="1"/>
</dbReference>
<dbReference type="InterPro" id="IPR036163">
    <property type="entry name" value="HMA_dom_sf"/>
</dbReference>
<reference evidence="3" key="1">
    <citation type="submission" date="2020-05" db="EMBL/GenBank/DDBJ databases">
        <authorList>
            <person name="Chiriac C."/>
            <person name="Salcher M."/>
            <person name="Ghai R."/>
            <person name="Kavagutti S V."/>
        </authorList>
    </citation>
    <scope>NUCLEOTIDE SEQUENCE</scope>
</reference>
<dbReference type="PROSITE" id="PS50846">
    <property type="entry name" value="HMA_2"/>
    <property type="match status" value="1"/>
</dbReference>
<dbReference type="PROSITE" id="PS01047">
    <property type="entry name" value="HMA_1"/>
    <property type="match status" value="1"/>
</dbReference>
<evidence type="ECO:0000256" key="1">
    <source>
        <dbReference type="ARBA" id="ARBA00022723"/>
    </source>
</evidence>
<dbReference type="AlphaFoldDB" id="A0A6J6F7Q9"/>
<dbReference type="CDD" id="cd00371">
    <property type="entry name" value="HMA"/>
    <property type="match status" value="1"/>
</dbReference>
<feature type="domain" description="HMA" evidence="2">
    <location>
        <begin position="6"/>
        <end position="71"/>
    </location>
</feature>
<dbReference type="PRINTS" id="PR00946">
    <property type="entry name" value="HGSCAVENGER"/>
</dbReference>
<dbReference type="SUPFAM" id="SSF55008">
    <property type="entry name" value="HMA, heavy metal-associated domain"/>
    <property type="match status" value="1"/>
</dbReference>
<organism evidence="3">
    <name type="scientific">freshwater metagenome</name>
    <dbReference type="NCBI Taxonomy" id="449393"/>
    <lineage>
        <taxon>unclassified sequences</taxon>
        <taxon>metagenomes</taxon>
        <taxon>ecological metagenomes</taxon>
    </lineage>
</organism>
<evidence type="ECO:0000259" key="2">
    <source>
        <dbReference type="PROSITE" id="PS50846"/>
    </source>
</evidence>
<accession>A0A6J6F7Q9</accession>
<dbReference type="Pfam" id="PF00403">
    <property type="entry name" value="HMA"/>
    <property type="match status" value="1"/>
</dbReference>
<keyword evidence="1" id="KW-0479">Metal-binding</keyword>
<dbReference type="InterPro" id="IPR001802">
    <property type="entry name" value="MerP/CopZ"/>
</dbReference>
<evidence type="ECO:0000313" key="3">
    <source>
        <dbReference type="EMBL" id="CAB4584606.1"/>
    </source>
</evidence>
<gene>
    <name evidence="3" type="ORF">UFOPK1722_01261</name>
</gene>
<proteinExistence type="predicted"/>
<dbReference type="InterPro" id="IPR017969">
    <property type="entry name" value="Heavy-metal-associated_CS"/>
</dbReference>
<protein>
    <submittedName>
        <fullName evidence="3">Unannotated protein</fullName>
    </submittedName>
</protein>
<name>A0A6J6F7Q9_9ZZZZ</name>